<dbReference type="EMBL" id="CP107716">
    <property type="protein sequence ID" value="UYQ70748.1"/>
    <property type="molecule type" value="Genomic_DNA"/>
</dbReference>
<feature type="transmembrane region" description="Helical" evidence="4">
    <location>
        <begin position="99"/>
        <end position="120"/>
    </location>
</feature>
<gene>
    <name evidence="5" type="ORF">OF122_11790</name>
</gene>
<dbReference type="PANTHER" id="PTHR23534">
    <property type="entry name" value="MFS PERMEASE"/>
    <property type="match status" value="1"/>
</dbReference>
<feature type="transmembrane region" description="Helical" evidence="4">
    <location>
        <begin position="41"/>
        <end position="64"/>
    </location>
</feature>
<sequence>MASMRNIFLLSGAQAIAGSSQGMVMAVGALAGAYLAFDPAFATLPTTAMIVGVALMAGPAAIALHRLGRTRGFLLGAGIAGCGGLLAALGIYLHSFLVFSASMMLIGAAGAFGQQYRFAAADSVPEGAKARAVSWVLFGGVLAGFLGPRLASTTSEAIPGALYAGSFIALAGLSLVAMLLLSFTRLPKGEPKRPVSEQGRPLKAMIRTPAVFVPVLTGMASFSLMTFVMVAAPLAMVHICGHAPAEAANAIQWHIVAMFAPSFVTGEIVKRLGTHLTAAIGMLLIIGSVGTALMGMSTVHFDLGLVLLGVGWNFGFISSTVMLTKSYRPEEGAKVQALNEQLVFGSNAIGSIGAGLALNFFGWEAVNLIALPIALATILLLGWDDLRTRRIGRQQAVIVE</sequence>
<feature type="transmembrane region" description="Helical" evidence="4">
    <location>
        <begin position="210"/>
        <end position="239"/>
    </location>
</feature>
<reference evidence="5" key="1">
    <citation type="submission" date="2022-10" db="EMBL/GenBank/DDBJ databases">
        <title>YIM 151497 complete genome.</title>
        <authorList>
            <person name="Chen X."/>
        </authorList>
    </citation>
    <scope>NUCLEOTIDE SEQUENCE</scope>
    <source>
        <strain evidence="5">YIM 151497</strain>
    </source>
</reference>
<feature type="transmembrane region" description="Helical" evidence="4">
    <location>
        <begin position="303"/>
        <end position="321"/>
    </location>
</feature>
<accession>A0ABY6IJK0</accession>
<dbReference type="PANTHER" id="PTHR23534:SF1">
    <property type="entry name" value="MAJOR FACILITATOR SUPERFAMILY PROTEIN"/>
    <property type="match status" value="1"/>
</dbReference>
<keyword evidence="2 4" id="KW-1133">Transmembrane helix</keyword>
<proteinExistence type="predicted"/>
<organism evidence="5 6">
    <name type="scientific">Pelagibacterium flavum</name>
    <dbReference type="NCBI Taxonomy" id="2984530"/>
    <lineage>
        <taxon>Bacteria</taxon>
        <taxon>Pseudomonadati</taxon>
        <taxon>Pseudomonadota</taxon>
        <taxon>Alphaproteobacteria</taxon>
        <taxon>Hyphomicrobiales</taxon>
        <taxon>Devosiaceae</taxon>
        <taxon>Pelagibacterium</taxon>
    </lineage>
</organism>
<evidence type="ECO:0000256" key="2">
    <source>
        <dbReference type="ARBA" id="ARBA00022989"/>
    </source>
</evidence>
<evidence type="ECO:0000256" key="4">
    <source>
        <dbReference type="SAM" id="Phobius"/>
    </source>
</evidence>
<dbReference type="SUPFAM" id="SSF103473">
    <property type="entry name" value="MFS general substrate transporter"/>
    <property type="match status" value="1"/>
</dbReference>
<protein>
    <submittedName>
        <fullName evidence="5">MFS transporter</fullName>
    </submittedName>
</protein>
<dbReference type="RefSeq" id="WP_264224435.1">
    <property type="nucleotide sequence ID" value="NZ_CP107716.1"/>
</dbReference>
<feature type="transmembrane region" description="Helical" evidence="4">
    <location>
        <begin position="132"/>
        <end position="151"/>
    </location>
</feature>
<dbReference type="Pfam" id="PF07690">
    <property type="entry name" value="MFS_1"/>
    <property type="match status" value="1"/>
</dbReference>
<feature type="transmembrane region" description="Helical" evidence="4">
    <location>
        <begin position="163"/>
        <end position="183"/>
    </location>
</feature>
<evidence type="ECO:0000256" key="1">
    <source>
        <dbReference type="ARBA" id="ARBA00022692"/>
    </source>
</evidence>
<name>A0ABY6IJK0_9HYPH</name>
<evidence type="ECO:0000313" key="5">
    <source>
        <dbReference type="EMBL" id="UYQ70748.1"/>
    </source>
</evidence>
<dbReference type="InterPro" id="IPR036259">
    <property type="entry name" value="MFS_trans_sf"/>
</dbReference>
<dbReference type="Proteomes" id="UP001163882">
    <property type="component" value="Chromosome"/>
</dbReference>
<feature type="transmembrane region" description="Helical" evidence="4">
    <location>
        <begin position="276"/>
        <end position="297"/>
    </location>
</feature>
<keyword evidence="6" id="KW-1185">Reference proteome</keyword>
<keyword evidence="1 4" id="KW-0812">Transmembrane</keyword>
<dbReference type="InterPro" id="IPR011701">
    <property type="entry name" value="MFS"/>
</dbReference>
<evidence type="ECO:0000256" key="3">
    <source>
        <dbReference type="ARBA" id="ARBA00023136"/>
    </source>
</evidence>
<feature type="transmembrane region" description="Helical" evidence="4">
    <location>
        <begin position="73"/>
        <end position="93"/>
    </location>
</feature>
<dbReference type="Gene3D" id="1.20.1250.20">
    <property type="entry name" value="MFS general substrate transporter like domains"/>
    <property type="match status" value="1"/>
</dbReference>
<keyword evidence="3 4" id="KW-0472">Membrane</keyword>
<evidence type="ECO:0000313" key="6">
    <source>
        <dbReference type="Proteomes" id="UP001163882"/>
    </source>
</evidence>
<feature type="transmembrane region" description="Helical" evidence="4">
    <location>
        <begin position="366"/>
        <end position="383"/>
    </location>
</feature>